<sequence>TNTAKQRSDGSSPVATHDPIGTHDTTSILGVPLDQVILVGKTSYPSSPVTGLLQHLALSISMPRSVQLTVSRYQQRHLDTQINMHPSTEPLPYCHTAVILCVLVCYLVPM</sequence>
<feature type="compositionally biased region" description="Polar residues" evidence="1">
    <location>
        <begin position="1"/>
        <end position="14"/>
    </location>
</feature>
<accession>H1VDS3</accession>
<protein>
    <submittedName>
        <fullName evidence="2">Uncharacterized protein</fullName>
    </submittedName>
</protein>
<dbReference type="EMBL" id="CACQ02002947">
    <property type="protein sequence ID" value="CCF38376.1"/>
    <property type="molecule type" value="Genomic_DNA"/>
</dbReference>
<reference evidence="3" key="1">
    <citation type="journal article" date="2012" name="Nat. Genet.">
        <title>Lifestyle transitions in plant pathogenic Colletotrichum fungi deciphered by genome and transcriptome analyses.</title>
        <authorList>
            <person name="O'Connell R.J."/>
            <person name="Thon M.R."/>
            <person name="Hacquard S."/>
            <person name="Amyotte S.G."/>
            <person name="Kleemann J."/>
            <person name="Torres M.F."/>
            <person name="Damm U."/>
            <person name="Buiate E.A."/>
            <person name="Epstein L."/>
            <person name="Alkan N."/>
            <person name="Altmueller J."/>
            <person name="Alvarado-Balderrama L."/>
            <person name="Bauser C.A."/>
            <person name="Becker C."/>
            <person name="Birren B.W."/>
            <person name="Chen Z."/>
            <person name="Choi J."/>
            <person name="Crouch J.A."/>
            <person name="Duvick J.P."/>
            <person name="Farman M.A."/>
            <person name="Gan P."/>
            <person name="Heiman D."/>
            <person name="Henrissat B."/>
            <person name="Howard R.J."/>
            <person name="Kabbage M."/>
            <person name="Koch C."/>
            <person name="Kracher B."/>
            <person name="Kubo Y."/>
            <person name="Law A.D."/>
            <person name="Lebrun M.-H."/>
            <person name="Lee Y.-H."/>
            <person name="Miyara I."/>
            <person name="Moore N."/>
            <person name="Neumann U."/>
            <person name="Nordstroem K."/>
            <person name="Panaccione D.G."/>
            <person name="Panstruga R."/>
            <person name="Place M."/>
            <person name="Proctor R.H."/>
            <person name="Prusky D."/>
            <person name="Rech G."/>
            <person name="Reinhardt R."/>
            <person name="Rollins J.A."/>
            <person name="Rounsley S."/>
            <person name="Schardl C.L."/>
            <person name="Schwartz D.C."/>
            <person name="Shenoy N."/>
            <person name="Shirasu K."/>
            <person name="Sikhakolli U.R."/>
            <person name="Stueber K."/>
            <person name="Sukno S.A."/>
            <person name="Sweigard J.A."/>
            <person name="Takano Y."/>
            <person name="Takahara H."/>
            <person name="Trail F."/>
            <person name="van der Does H.C."/>
            <person name="Voll L.M."/>
            <person name="Will I."/>
            <person name="Young S."/>
            <person name="Zeng Q."/>
            <person name="Zhang J."/>
            <person name="Zhou S."/>
            <person name="Dickman M.B."/>
            <person name="Schulze-Lefert P."/>
            <person name="Ver Loren van Themaat E."/>
            <person name="Ma L.-J."/>
            <person name="Vaillancourt L.J."/>
        </authorList>
    </citation>
    <scope>NUCLEOTIDE SEQUENCE [LARGE SCALE GENOMIC DNA]</scope>
    <source>
        <strain evidence="3">IMI 349063</strain>
    </source>
</reference>
<feature type="non-terminal residue" evidence="2">
    <location>
        <position position="110"/>
    </location>
</feature>
<evidence type="ECO:0000313" key="2">
    <source>
        <dbReference type="EMBL" id="CCF38376.1"/>
    </source>
</evidence>
<evidence type="ECO:0000256" key="1">
    <source>
        <dbReference type="SAM" id="MobiDB-lite"/>
    </source>
</evidence>
<evidence type="ECO:0000313" key="3">
    <source>
        <dbReference type="Proteomes" id="UP000007174"/>
    </source>
</evidence>
<name>H1VDS3_COLHI</name>
<dbReference type="AlphaFoldDB" id="H1VDS3"/>
<feature type="region of interest" description="Disordered" evidence="1">
    <location>
        <begin position="1"/>
        <end position="23"/>
    </location>
</feature>
<organism evidence="2 3">
    <name type="scientific">Colletotrichum higginsianum (strain IMI 349063)</name>
    <name type="common">Crucifer anthracnose fungus</name>
    <dbReference type="NCBI Taxonomy" id="759273"/>
    <lineage>
        <taxon>Eukaryota</taxon>
        <taxon>Fungi</taxon>
        <taxon>Dikarya</taxon>
        <taxon>Ascomycota</taxon>
        <taxon>Pezizomycotina</taxon>
        <taxon>Sordariomycetes</taxon>
        <taxon>Hypocreomycetidae</taxon>
        <taxon>Glomerellales</taxon>
        <taxon>Glomerellaceae</taxon>
        <taxon>Colletotrichum</taxon>
        <taxon>Colletotrichum destructivum species complex</taxon>
    </lineage>
</organism>
<gene>
    <name evidence="2" type="ORF">CH063_09476</name>
</gene>
<dbReference type="HOGENOM" id="CLU_2176961_0_0_1"/>
<dbReference type="Proteomes" id="UP000007174">
    <property type="component" value="Unassembled WGS sequence"/>
</dbReference>
<proteinExistence type="predicted"/>